<dbReference type="NCBIfam" id="TIGR00685">
    <property type="entry name" value="T6PP"/>
    <property type="match status" value="1"/>
</dbReference>
<dbReference type="EC" id="3.1.3.12" evidence="6"/>
<dbReference type="Gene3D" id="3.40.50.1000">
    <property type="entry name" value="HAD superfamily/HAD-like"/>
    <property type="match status" value="1"/>
</dbReference>
<sequence>MAATPDGSGPRLSEELAEALRTAAVLPRLLVCLDFDGCVAELVADAEAARPVPSNAEAIEALAGQPGVTLAYVSGRPLQTLRRLAQPPSGVLLVGSHGAEVDLSGAGSAAQSAAEALELTAAQRHARAELVEVFESLAAEVEGAWVEHKPAGAGMHVRRVSDADVGDALLARAEAAAGRVEGVHVKAGKRILEAVVVHATKGEAIEQLRVHISPDAVLFAGDDVTDEQGFAVLGEGDVGVKVGEGPTAASHRIPAPADLAAVLWELVRGRDV</sequence>
<comment type="catalytic activity">
    <reaction evidence="1 6">
        <text>alpha,alpha-trehalose 6-phosphate + H2O = alpha,alpha-trehalose + phosphate</text>
        <dbReference type="Rhea" id="RHEA:23420"/>
        <dbReference type="ChEBI" id="CHEBI:15377"/>
        <dbReference type="ChEBI" id="CHEBI:16551"/>
        <dbReference type="ChEBI" id="CHEBI:43474"/>
        <dbReference type="ChEBI" id="CHEBI:58429"/>
        <dbReference type="EC" id="3.1.3.12"/>
    </reaction>
</comment>
<dbReference type="Proteomes" id="UP001251870">
    <property type="component" value="Unassembled WGS sequence"/>
</dbReference>
<evidence type="ECO:0000256" key="3">
    <source>
        <dbReference type="ARBA" id="ARBA00008770"/>
    </source>
</evidence>
<dbReference type="InterPro" id="IPR003337">
    <property type="entry name" value="Trehalose_PPase"/>
</dbReference>
<dbReference type="NCBIfam" id="TIGR01484">
    <property type="entry name" value="HAD-SF-IIB"/>
    <property type="match status" value="1"/>
</dbReference>
<dbReference type="PANTHER" id="PTHR43768:SF3">
    <property type="entry name" value="TREHALOSE 6-PHOSPHATE PHOSPHATASE"/>
    <property type="match status" value="1"/>
</dbReference>
<comment type="cofactor">
    <cofactor evidence="6">
        <name>Mg(2+)</name>
        <dbReference type="ChEBI" id="CHEBI:18420"/>
    </cofactor>
</comment>
<dbReference type="PANTHER" id="PTHR43768">
    <property type="entry name" value="TREHALOSE 6-PHOSPHATE PHOSPHATASE"/>
    <property type="match status" value="1"/>
</dbReference>
<dbReference type="EMBL" id="JAVKGR010000009">
    <property type="protein sequence ID" value="MDR8019602.1"/>
    <property type="molecule type" value="Genomic_DNA"/>
</dbReference>
<keyword evidence="6" id="KW-0460">Magnesium</keyword>
<comment type="caution">
    <text evidence="7">The sequence shown here is derived from an EMBL/GenBank/DDBJ whole genome shotgun (WGS) entry which is preliminary data.</text>
</comment>
<proteinExistence type="inferred from homology"/>
<gene>
    <name evidence="7" type="primary">otsB</name>
    <name evidence="7" type="ORF">RIL96_08500</name>
</gene>
<comment type="pathway">
    <text evidence="2 6">Glycan biosynthesis; trehalose biosynthesis.</text>
</comment>
<dbReference type="SUPFAM" id="SSF56784">
    <property type="entry name" value="HAD-like"/>
    <property type="match status" value="1"/>
</dbReference>
<dbReference type="Gene3D" id="3.30.70.1020">
    <property type="entry name" value="Trehalose-6-phosphate phosphatase related protein, domain 2"/>
    <property type="match status" value="1"/>
</dbReference>
<dbReference type="InterPro" id="IPR044651">
    <property type="entry name" value="OTSB-like"/>
</dbReference>
<evidence type="ECO:0000256" key="4">
    <source>
        <dbReference type="ARBA" id="ARBA00022801"/>
    </source>
</evidence>
<dbReference type="InterPro" id="IPR036412">
    <property type="entry name" value="HAD-like_sf"/>
</dbReference>
<organism evidence="7 8">
    <name type="scientific">Nesterenkonia aerolata</name>
    <dbReference type="NCBI Taxonomy" id="3074079"/>
    <lineage>
        <taxon>Bacteria</taxon>
        <taxon>Bacillati</taxon>
        <taxon>Actinomycetota</taxon>
        <taxon>Actinomycetes</taxon>
        <taxon>Micrococcales</taxon>
        <taxon>Micrococcaceae</taxon>
        <taxon>Nesterenkonia</taxon>
    </lineage>
</organism>
<comment type="similarity">
    <text evidence="3 6">Belongs to the trehalose phosphatase family.</text>
</comment>
<evidence type="ECO:0000313" key="8">
    <source>
        <dbReference type="Proteomes" id="UP001251870"/>
    </source>
</evidence>
<keyword evidence="8" id="KW-1185">Reference proteome</keyword>
<reference evidence="7 8" key="1">
    <citation type="submission" date="2023-09" db="EMBL/GenBank/DDBJ databases">
        <title>Description of three actinobacteria isolated from air of manufacturing shop in a pharmaceutical factory.</title>
        <authorList>
            <person name="Zhang D.-F."/>
        </authorList>
    </citation>
    <scope>NUCLEOTIDE SEQUENCE [LARGE SCALE GENOMIC DNA]</scope>
    <source>
        <strain evidence="7 8">LY-0111</strain>
    </source>
</reference>
<comment type="function">
    <text evidence="5 6">Removes the phosphate from trehalose 6-phosphate to produce free trehalose.</text>
</comment>
<name>A0ABU2DSX8_9MICC</name>
<evidence type="ECO:0000256" key="2">
    <source>
        <dbReference type="ARBA" id="ARBA00005199"/>
    </source>
</evidence>
<evidence type="ECO:0000256" key="6">
    <source>
        <dbReference type="RuleBase" id="RU361117"/>
    </source>
</evidence>
<dbReference type="InterPro" id="IPR006379">
    <property type="entry name" value="HAD-SF_hydro_IIB"/>
</dbReference>
<protein>
    <recommendedName>
        <fullName evidence="6">Trehalose 6-phosphate phosphatase</fullName>
        <ecNumber evidence="6">3.1.3.12</ecNumber>
    </recommendedName>
</protein>
<keyword evidence="6" id="KW-0479">Metal-binding</keyword>
<keyword evidence="4 6" id="KW-0378">Hydrolase</keyword>
<evidence type="ECO:0000256" key="1">
    <source>
        <dbReference type="ARBA" id="ARBA00000500"/>
    </source>
</evidence>
<dbReference type="Pfam" id="PF02358">
    <property type="entry name" value="Trehalose_PPase"/>
    <property type="match status" value="1"/>
</dbReference>
<accession>A0ABU2DSX8</accession>
<evidence type="ECO:0000313" key="7">
    <source>
        <dbReference type="EMBL" id="MDR8019602.1"/>
    </source>
</evidence>
<dbReference type="RefSeq" id="WP_310548597.1">
    <property type="nucleotide sequence ID" value="NZ_JAVKGR010000009.1"/>
</dbReference>
<evidence type="ECO:0000256" key="5">
    <source>
        <dbReference type="ARBA" id="ARBA00024179"/>
    </source>
</evidence>
<dbReference type="InterPro" id="IPR023214">
    <property type="entry name" value="HAD_sf"/>
</dbReference>
<dbReference type="GO" id="GO:0004805">
    <property type="term" value="F:trehalose-phosphatase activity"/>
    <property type="evidence" value="ECO:0007669"/>
    <property type="project" value="UniProtKB-EC"/>
</dbReference>